<evidence type="ECO:0008006" key="3">
    <source>
        <dbReference type="Google" id="ProtNLM"/>
    </source>
</evidence>
<accession>A0A6L9EE35</accession>
<proteinExistence type="predicted"/>
<dbReference type="Proteomes" id="UP000475249">
    <property type="component" value="Unassembled WGS sequence"/>
</dbReference>
<keyword evidence="2" id="KW-1185">Reference proteome</keyword>
<reference evidence="1 2" key="1">
    <citation type="submission" date="2020-01" db="EMBL/GenBank/DDBJ databases">
        <title>Bacteria diversity of Porities sp.</title>
        <authorList>
            <person name="Wang G."/>
        </authorList>
    </citation>
    <scope>NUCLEOTIDE SEQUENCE [LARGE SCALE GENOMIC DNA]</scope>
    <source>
        <strain evidence="1 2">R33</strain>
    </source>
</reference>
<dbReference type="AlphaFoldDB" id="A0A6L9EE35"/>
<organism evidence="1 2">
    <name type="scientific">Poritiphilus flavus</name>
    <dbReference type="NCBI Taxonomy" id="2697053"/>
    <lineage>
        <taxon>Bacteria</taxon>
        <taxon>Pseudomonadati</taxon>
        <taxon>Bacteroidota</taxon>
        <taxon>Flavobacteriia</taxon>
        <taxon>Flavobacteriales</taxon>
        <taxon>Flavobacteriaceae</taxon>
        <taxon>Poritiphilus</taxon>
    </lineage>
</organism>
<evidence type="ECO:0000313" key="2">
    <source>
        <dbReference type="Proteomes" id="UP000475249"/>
    </source>
</evidence>
<evidence type="ECO:0000313" key="1">
    <source>
        <dbReference type="EMBL" id="NAS12913.1"/>
    </source>
</evidence>
<comment type="caution">
    <text evidence="1">The sequence shown here is derived from an EMBL/GenBank/DDBJ whole genome shotgun (WGS) entry which is preliminary data.</text>
</comment>
<name>A0A6L9EE35_9FLAO</name>
<protein>
    <recommendedName>
        <fullName evidence="3">Type II secretion system protein</fullName>
    </recommendedName>
</protein>
<dbReference type="EMBL" id="WXYO01000006">
    <property type="protein sequence ID" value="NAS12913.1"/>
    <property type="molecule type" value="Genomic_DNA"/>
</dbReference>
<sequence>MALLKRIKASTLMETLVGTALIVLLFALSSTILNSMFANSIRFNRQDIVEHLHELQYQYQHAQITLPYKSDFESWEMHVYQEQRGGMPVIVFTAKDSNSGKEVIKTMSYAP</sequence>
<gene>
    <name evidence="1" type="ORF">GTQ38_12920</name>
</gene>
<dbReference type="RefSeq" id="WP_161435964.1">
    <property type="nucleotide sequence ID" value="NZ_WXYO01000006.1"/>
</dbReference>